<organism evidence="1 2">
    <name type="scientific">Streptomyces pini</name>
    <dbReference type="NCBI Taxonomy" id="1520580"/>
    <lineage>
        <taxon>Bacteria</taxon>
        <taxon>Bacillati</taxon>
        <taxon>Actinomycetota</taxon>
        <taxon>Actinomycetes</taxon>
        <taxon>Kitasatosporales</taxon>
        <taxon>Streptomycetaceae</taxon>
        <taxon>Streptomyces</taxon>
    </lineage>
</organism>
<dbReference type="AlphaFoldDB" id="A0A1I3U5V5"/>
<evidence type="ECO:0000313" key="2">
    <source>
        <dbReference type="Proteomes" id="UP000198928"/>
    </source>
</evidence>
<reference evidence="2" key="1">
    <citation type="submission" date="2016-10" db="EMBL/GenBank/DDBJ databases">
        <authorList>
            <person name="Varghese N."/>
            <person name="Submissions S."/>
        </authorList>
    </citation>
    <scope>NUCLEOTIDE SEQUENCE [LARGE SCALE GENOMIC DNA]</scope>
    <source>
        <strain evidence="2">PL19</strain>
    </source>
</reference>
<dbReference type="RefSeq" id="WP_093846904.1">
    <property type="nucleotide sequence ID" value="NZ_FOSG01000001.1"/>
</dbReference>
<name>A0A1I3U5V5_9ACTN</name>
<keyword evidence="2" id="KW-1185">Reference proteome</keyword>
<accession>A0A1I3U5V5</accession>
<evidence type="ECO:0000313" key="1">
    <source>
        <dbReference type="EMBL" id="SFJ78400.1"/>
    </source>
</evidence>
<sequence>MNPTAFIKDAFTGPGAVTRLAGAALLVTTLAAQHPNAAFERAREKDLFSLVPNWKFFAPNPATHDYHYLYRTLDENRDTSAWIELELIQNRRMSQAFWFSSRRTEKAVFDICSAILKNISKGEDPTGSPPFRVLAEFIRKQIRDSPNVSEVRGFQFAVVRAAGHDDSEEPEVLYVSTYQAMNPATPAFLQAA</sequence>
<gene>
    <name evidence="1" type="ORF">SAMN05192584_101309</name>
</gene>
<protein>
    <submittedName>
        <fullName evidence="1">Uncharacterized protein</fullName>
    </submittedName>
</protein>
<dbReference type="OrthoDB" id="8565707at2"/>
<proteinExistence type="predicted"/>
<dbReference type="EMBL" id="FOSG01000001">
    <property type="protein sequence ID" value="SFJ78400.1"/>
    <property type="molecule type" value="Genomic_DNA"/>
</dbReference>
<dbReference type="Proteomes" id="UP000198928">
    <property type="component" value="Unassembled WGS sequence"/>
</dbReference>